<feature type="coiled-coil region" evidence="1">
    <location>
        <begin position="59"/>
        <end position="93"/>
    </location>
</feature>
<evidence type="ECO:0000313" key="4">
    <source>
        <dbReference type="Proteomes" id="UP001521785"/>
    </source>
</evidence>
<dbReference type="Proteomes" id="UP001521785">
    <property type="component" value="Unassembled WGS sequence"/>
</dbReference>
<comment type="caution">
    <text evidence="3">The sequence shown here is derived from an EMBL/GenBank/DDBJ whole genome shotgun (WGS) entry which is preliminary data.</text>
</comment>
<feature type="compositionally biased region" description="Basic and acidic residues" evidence="2">
    <location>
        <begin position="215"/>
        <end position="224"/>
    </location>
</feature>
<name>A0ABR3S0U2_9PLEO</name>
<sequence>MLYHIPLYHVTLMLSEYEDSDFSEEFEDDGDDYDTVSIASEMANLEFRLATDTYRRCRCTVYKRRAEQLEGDLEERDNEIDRLKAENERLQYSDGSLNASKAERCERKSKDHLRTARNEYTKVVQERKEMVTCVAKIYDVCKHMQQCSAEDSVALRNIRSALVSVPNMGPVVEVLRDTDKRMSLSDRVRNMNGRLGDGLKKLSKLLHTANSQAERNLHKAERRLNGAQQVKRKSKTPKRK</sequence>
<gene>
    <name evidence="3" type="ORF">SLS60_001778</name>
</gene>
<evidence type="ECO:0000256" key="1">
    <source>
        <dbReference type="SAM" id="Coils"/>
    </source>
</evidence>
<evidence type="ECO:0000313" key="3">
    <source>
        <dbReference type="EMBL" id="KAL1610113.1"/>
    </source>
</evidence>
<evidence type="ECO:0000256" key="2">
    <source>
        <dbReference type="SAM" id="MobiDB-lite"/>
    </source>
</evidence>
<feature type="region of interest" description="Disordered" evidence="2">
    <location>
        <begin position="211"/>
        <end position="240"/>
    </location>
</feature>
<dbReference type="EMBL" id="JAKJXO020000002">
    <property type="protein sequence ID" value="KAL1610113.1"/>
    <property type="molecule type" value="Genomic_DNA"/>
</dbReference>
<keyword evidence="1" id="KW-0175">Coiled coil</keyword>
<reference evidence="3 4" key="1">
    <citation type="submission" date="2024-02" db="EMBL/GenBank/DDBJ databases">
        <title>De novo assembly and annotation of 12 fungi associated with fruit tree decline syndrome in Ontario, Canada.</title>
        <authorList>
            <person name="Sulman M."/>
            <person name="Ellouze W."/>
            <person name="Ilyukhin E."/>
        </authorList>
    </citation>
    <scope>NUCLEOTIDE SEQUENCE [LARGE SCALE GENOMIC DNA]</scope>
    <source>
        <strain evidence="3 4">M42-189</strain>
    </source>
</reference>
<feature type="compositionally biased region" description="Basic residues" evidence="2">
    <location>
        <begin position="230"/>
        <end position="240"/>
    </location>
</feature>
<proteinExistence type="predicted"/>
<keyword evidence="4" id="KW-1185">Reference proteome</keyword>
<protein>
    <submittedName>
        <fullName evidence="3">Uncharacterized protein</fullName>
    </submittedName>
</protein>
<accession>A0ABR3S0U2</accession>
<organism evidence="3 4">
    <name type="scientific">Paraconiothyrium brasiliense</name>
    <dbReference type="NCBI Taxonomy" id="300254"/>
    <lineage>
        <taxon>Eukaryota</taxon>
        <taxon>Fungi</taxon>
        <taxon>Dikarya</taxon>
        <taxon>Ascomycota</taxon>
        <taxon>Pezizomycotina</taxon>
        <taxon>Dothideomycetes</taxon>
        <taxon>Pleosporomycetidae</taxon>
        <taxon>Pleosporales</taxon>
        <taxon>Massarineae</taxon>
        <taxon>Didymosphaeriaceae</taxon>
        <taxon>Paraconiothyrium</taxon>
    </lineage>
</organism>